<dbReference type="AlphaFoldDB" id="A4Q809"/>
<keyword evidence="1" id="KW-1133">Transmembrane helix</keyword>
<evidence type="ECO:0000313" key="3">
    <source>
        <dbReference type="Proteomes" id="UP000000549"/>
    </source>
</evidence>
<keyword evidence="3" id="KW-1185">Reference proteome</keyword>
<organism evidence="2 3">
    <name type="scientific">Mycoplasmopsis synoviae (strain 53)</name>
    <name type="common">Mycoplasma synoviae</name>
    <dbReference type="NCBI Taxonomy" id="262723"/>
    <lineage>
        <taxon>Bacteria</taxon>
        <taxon>Bacillati</taxon>
        <taxon>Mycoplasmatota</taxon>
        <taxon>Mycoplasmoidales</taxon>
        <taxon>Metamycoplasmataceae</taxon>
        <taxon>Mycoplasmopsis</taxon>
    </lineage>
</organism>
<sequence length="77" mass="9690">MSKLCIISIFTWVFLISFIKETWLIPRYFAIFLREKLKFCNKNLIFCEYHKKFVYNFYWWFINALKWAFFFLSVVSF</sequence>
<keyword evidence="1" id="KW-0472">Membrane</keyword>
<reference evidence="2 3" key="1">
    <citation type="journal article" date="2005" name="J. Bacteriol.">
        <title>Swine and poultry pathogens: the complete genome sequences of two strains of Mycoplasma hyopneumoniae and a strain of Mycoplasma synoviae.</title>
        <authorList>
            <person name="Vasconcelos A.T."/>
            <person name="Ferreira H.B."/>
            <person name="Bizarro C.V."/>
            <person name="Bonatto S.L."/>
            <person name="Carvalho M.O."/>
            <person name="Pinto P.M."/>
            <person name="Almeida D.F."/>
            <person name="Almeida L.G."/>
            <person name="Almeida R."/>
            <person name="Alves-Filho L."/>
            <person name="Assuncao E.N."/>
            <person name="Azevedo V.A."/>
            <person name="Bogo M.R."/>
            <person name="Brigido M.M."/>
            <person name="Brocchi M."/>
            <person name="Burity H.A."/>
            <person name="Camargo A.A."/>
            <person name="Camargo S.S."/>
            <person name="Carepo M.S."/>
            <person name="Carraro D.M."/>
            <person name="de Mattos Cascardo J.C."/>
            <person name="Castro L.A."/>
            <person name="Cavalcanti G."/>
            <person name="Chemale G."/>
            <person name="Collevatti R.G."/>
            <person name="Cunha C.W."/>
            <person name="Dallagiovanna B."/>
            <person name="Dambros B.P."/>
            <person name="Dellagostin O.A."/>
            <person name="Falcao C."/>
            <person name="Fantinatti-Garboggini F."/>
            <person name="Felipe M.S."/>
            <person name="Fiorentin L."/>
            <person name="Franco G.R."/>
            <person name="Freitas N.S."/>
            <person name="Frias D."/>
            <person name="Grangeiro T.B."/>
            <person name="Grisard E.C."/>
            <person name="Guimaraes C.T."/>
            <person name="Hungria M."/>
            <person name="Jardim S.N."/>
            <person name="Krieger M.A."/>
            <person name="Laurino J.P."/>
            <person name="Lima L.F."/>
            <person name="Lopes M.I."/>
            <person name="Loreto E.L."/>
            <person name="Madeira H.M."/>
            <person name="Manfio G.P."/>
            <person name="Maranhao A.Q."/>
            <person name="Martinkovics C.T."/>
            <person name="Medeiros S.R."/>
            <person name="Moreira M.A."/>
            <person name="Neiva M."/>
            <person name="Ramalho-Neto C.E."/>
            <person name="Nicolas M.F."/>
            <person name="Oliveira S.C."/>
            <person name="Paixao R.F."/>
            <person name="Pedrosa F.O."/>
            <person name="Pena S.D."/>
            <person name="Pereira M."/>
            <person name="Pereira-Ferrari L."/>
            <person name="Piffer I."/>
            <person name="Pinto L.S."/>
            <person name="Potrich D.P."/>
            <person name="Salim A.C."/>
            <person name="Santos F.R."/>
            <person name="Schmitt R."/>
            <person name="Schneider M.P."/>
            <person name="Schrank A."/>
            <person name="Schrank I.S."/>
            <person name="Schuck A.F."/>
            <person name="Seuanez H.N."/>
            <person name="Silva D.W."/>
            <person name="Silva R."/>
            <person name="Silva S.C."/>
            <person name="Soares C.M."/>
            <person name="Souza K.R."/>
            <person name="Souza R.C."/>
            <person name="Staats C.C."/>
            <person name="Steffens M.B."/>
            <person name="Teixeira S.M."/>
            <person name="Urmenyi T.P."/>
            <person name="Vainstein M.H."/>
            <person name="Zuccherato L.W."/>
            <person name="Simpson A.J."/>
            <person name="Zaha A."/>
        </authorList>
    </citation>
    <scope>NUCLEOTIDE SEQUENCE [LARGE SCALE GENOMIC DNA]</scope>
    <source>
        <strain evidence="2 3">53</strain>
    </source>
</reference>
<protein>
    <submittedName>
        <fullName evidence="2">Uncharacterized protein</fullName>
    </submittedName>
</protein>
<evidence type="ECO:0000256" key="1">
    <source>
        <dbReference type="SAM" id="Phobius"/>
    </source>
</evidence>
<accession>A4Q809</accession>
<evidence type="ECO:0000313" key="2">
    <source>
        <dbReference type="EMBL" id="ABP00381.1"/>
    </source>
</evidence>
<dbReference type="EMBL" id="AE017245">
    <property type="protein sequence ID" value="ABP00381.1"/>
    <property type="molecule type" value="Genomic_DNA"/>
</dbReference>
<gene>
    <name evidence="2" type="ordered locus">MS53_0708</name>
</gene>
<proteinExistence type="predicted"/>
<dbReference type="HOGENOM" id="CLU_2634328_0_0_14"/>
<name>A4Q809_MYCS5</name>
<dbReference type="Proteomes" id="UP000000549">
    <property type="component" value="Chromosome"/>
</dbReference>
<dbReference type="KEGG" id="msy:MS53_0708"/>
<feature type="transmembrane region" description="Helical" evidence="1">
    <location>
        <begin position="57"/>
        <end position="75"/>
    </location>
</feature>
<keyword evidence="1" id="KW-0812">Transmembrane</keyword>